<dbReference type="Pfam" id="PF12680">
    <property type="entry name" value="SnoaL_2"/>
    <property type="match status" value="1"/>
</dbReference>
<name>A0A2S5TKP9_9GAMM</name>
<evidence type="ECO:0000259" key="1">
    <source>
        <dbReference type="Pfam" id="PF12680"/>
    </source>
</evidence>
<evidence type="ECO:0000313" key="2">
    <source>
        <dbReference type="EMBL" id="PPE75553.1"/>
    </source>
</evidence>
<keyword evidence="3" id="KW-1185">Reference proteome</keyword>
<dbReference type="InterPro" id="IPR037401">
    <property type="entry name" value="SnoaL-like"/>
</dbReference>
<dbReference type="AlphaFoldDB" id="A0A2S5TKP9"/>
<dbReference type="InterPro" id="IPR032710">
    <property type="entry name" value="NTF2-like_dom_sf"/>
</dbReference>
<proteinExistence type="predicted"/>
<organism evidence="2 3">
    <name type="scientific">Solimonas fluminis</name>
    <dbReference type="NCBI Taxonomy" id="2086571"/>
    <lineage>
        <taxon>Bacteria</taxon>
        <taxon>Pseudomonadati</taxon>
        <taxon>Pseudomonadota</taxon>
        <taxon>Gammaproteobacteria</taxon>
        <taxon>Nevskiales</taxon>
        <taxon>Nevskiaceae</taxon>
        <taxon>Solimonas</taxon>
    </lineage>
</organism>
<accession>A0A2S5TKP9</accession>
<feature type="domain" description="SnoaL-like" evidence="1">
    <location>
        <begin position="27"/>
        <end position="105"/>
    </location>
</feature>
<comment type="caution">
    <text evidence="2">The sequence shown here is derived from an EMBL/GenBank/DDBJ whole genome shotgun (WGS) entry which is preliminary data.</text>
</comment>
<sequence length="124" mass="14036">MHACLKDRALDSLHMATSGEIRLAYRRHVAPGFRHHNAWFAGDAESLMLGMEENHERFPRKLVQVHHALEEGDIVAVHSHVRLQADDRGMALAHIFRFEGGLVAELRDLGQPVPGQMQNEHGMF</sequence>
<dbReference type="OrthoDB" id="9812089at2"/>
<dbReference type="RefSeq" id="WP_104228519.1">
    <property type="nucleotide sequence ID" value="NZ_PSNW01000001.1"/>
</dbReference>
<reference evidence="2 3" key="1">
    <citation type="submission" date="2018-02" db="EMBL/GenBank/DDBJ databases">
        <title>Genome sequencing of Solimonas sp. HR-BB.</title>
        <authorList>
            <person name="Lee Y."/>
            <person name="Jeon C.O."/>
        </authorList>
    </citation>
    <scope>NUCLEOTIDE SEQUENCE [LARGE SCALE GENOMIC DNA]</scope>
    <source>
        <strain evidence="2 3">HR-BB</strain>
    </source>
</reference>
<dbReference type="EMBL" id="PSNW01000001">
    <property type="protein sequence ID" value="PPE75553.1"/>
    <property type="molecule type" value="Genomic_DNA"/>
</dbReference>
<dbReference type="SUPFAM" id="SSF54427">
    <property type="entry name" value="NTF2-like"/>
    <property type="match status" value="1"/>
</dbReference>
<evidence type="ECO:0000313" key="3">
    <source>
        <dbReference type="Proteomes" id="UP000238220"/>
    </source>
</evidence>
<gene>
    <name evidence="2" type="ORF">C3942_01275</name>
</gene>
<protein>
    <submittedName>
        <fullName evidence="2">Polyketide cyclase</fullName>
    </submittedName>
</protein>
<dbReference type="Proteomes" id="UP000238220">
    <property type="component" value="Unassembled WGS sequence"/>
</dbReference>
<dbReference type="Gene3D" id="3.10.450.50">
    <property type="match status" value="1"/>
</dbReference>